<sequence length="172" mass="19339">MWLSSRGLWSFYRGWLAGAEVMGECLANRGATSFLIAVAAVRLKLFSLRWSPPPSTPFPTISGILIPLHFRRQPQPPLPPFNLYKLKCDKEPLNSRLGPPDFNPQTPNCSEETLTKEYLQSGYRDTVEGLEEKELAAVKINAADVDIIANELELDKKVAERTLRCCHSSFAY</sequence>
<dbReference type="Pfam" id="PF19026">
    <property type="entry name" value="UBA_HYPK"/>
    <property type="match status" value="1"/>
</dbReference>
<protein>
    <recommendedName>
        <fullName evidence="1">Nascent polypeptide-associated complex subunit alpha-like UBA domain-containing protein</fullName>
    </recommendedName>
</protein>
<keyword evidence="3" id="KW-1185">Reference proteome</keyword>
<accession>A0AAV1AWT9</accession>
<dbReference type="PANTHER" id="PTHR46567">
    <property type="entry name" value="MEDIATOR OF RNA POLYMERASE II TRANSCRIPTION SUBUNIT 12"/>
    <property type="match status" value="1"/>
</dbReference>
<evidence type="ECO:0000313" key="3">
    <source>
        <dbReference type="Proteomes" id="UP001157006"/>
    </source>
</evidence>
<dbReference type="AlphaFoldDB" id="A0AAV1AWT9"/>
<dbReference type="PANTHER" id="PTHR46567:SF2">
    <property type="entry name" value="RNA POLYMERASE II TRANSCRIPTION MEDIATORS PROTEIN"/>
    <property type="match status" value="1"/>
</dbReference>
<evidence type="ECO:0000259" key="1">
    <source>
        <dbReference type="Pfam" id="PF19026"/>
    </source>
</evidence>
<proteinExistence type="predicted"/>
<dbReference type="CDD" id="cd14361">
    <property type="entry name" value="UBA_HYPK"/>
    <property type="match status" value="1"/>
</dbReference>
<dbReference type="InterPro" id="IPR038922">
    <property type="entry name" value="HYPK_UBA"/>
</dbReference>
<reference evidence="2 3" key="1">
    <citation type="submission" date="2023-01" db="EMBL/GenBank/DDBJ databases">
        <authorList>
            <person name="Kreplak J."/>
        </authorList>
    </citation>
    <scope>NUCLEOTIDE SEQUENCE [LARGE SCALE GENOMIC DNA]</scope>
</reference>
<dbReference type="InterPro" id="IPR044034">
    <property type="entry name" value="NAC-like_UBA"/>
</dbReference>
<evidence type="ECO:0000313" key="2">
    <source>
        <dbReference type="EMBL" id="CAI8614629.1"/>
    </source>
</evidence>
<dbReference type="Proteomes" id="UP001157006">
    <property type="component" value="Chromosome 5"/>
</dbReference>
<feature type="domain" description="Nascent polypeptide-associated complex subunit alpha-like UBA" evidence="1">
    <location>
        <begin position="138"/>
        <end position="167"/>
    </location>
</feature>
<dbReference type="EMBL" id="OX451740">
    <property type="protein sequence ID" value="CAI8614629.1"/>
    <property type="molecule type" value="Genomic_DNA"/>
</dbReference>
<gene>
    <name evidence="2" type="ORF">VFH_V138960</name>
</gene>
<name>A0AAV1AWT9_VICFA</name>
<organism evidence="2 3">
    <name type="scientific">Vicia faba</name>
    <name type="common">Broad bean</name>
    <name type="synonym">Faba vulgaris</name>
    <dbReference type="NCBI Taxonomy" id="3906"/>
    <lineage>
        <taxon>Eukaryota</taxon>
        <taxon>Viridiplantae</taxon>
        <taxon>Streptophyta</taxon>
        <taxon>Embryophyta</taxon>
        <taxon>Tracheophyta</taxon>
        <taxon>Spermatophyta</taxon>
        <taxon>Magnoliopsida</taxon>
        <taxon>eudicotyledons</taxon>
        <taxon>Gunneridae</taxon>
        <taxon>Pentapetalae</taxon>
        <taxon>rosids</taxon>
        <taxon>fabids</taxon>
        <taxon>Fabales</taxon>
        <taxon>Fabaceae</taxon>
        <taxon>Papilionoideae</taxon>
        <taxon>50 kb inversion clade</taxon>
        <taxon>NPAAA clade</taxon>
        <taxon>Hologalegina</taxon>
        <taxon>IRL clade</taxon>
        <taxon>Fabeae</taxon>
        <taxon>Vicia</taxon>
    </lineage>
</organism>